<dbReference type="Gene3D" id="1.25.40.10">
    <property type="entry name" value="Tetratricopeptide repeat domain"/>
    <property type="match status" value="2"/>
</dbReference>
<gene>
    <name evidence="2" type="ORF">B0H16DRAFT_1587907</name>
</gene>
<evidence type="ECO:0000259" key="1">
    <source>
        <dbReference type="Pfam" id="PF20703"/>
    </source>
</evidence>
<dbReference type="GO" id="GO:0007166">
    <property type="term" value="P:cell surface receptor signaling pathway"/>
    <property type="evidence" value="ECO:0007669"/>
    <property type="project" value="InterPro"/>
</dbReference>
<dbReference type="InterPro" id="IPR049052">
    <property type="entry name" value="nSTAND1"/>
</dbReference>
<feature type="domain" description="Novel STAND NTPase 1" evidence="1">
    <location>
        <begin position="203"/>
        <end position="344"/>
    </location>
</feature>
<dbReference type="Gene3D" id="1.20.930.20">
    <property type="entry name" value="Adaptor protein Cbl, N-terminal domain"/>
    <property type="match status" value="1"/>
</dbReference>
<dbReference type="CDD" id="cd21037">
    <property type="entry name" value="MLKL_NTD"/>
    <property type="match status" value="1"/>
</dbReference>
<dbReference type="PANTHER" id="PTHR47691:SF3">
    <property type="entry name" value="HTH-TYPE TRANSCRIPTIONAL REGULATOR RV0890C-RELATED"/>
    <property type="match status" value="1"/>
</dbReference>
<dbReference type="PANTHER" id="PTHR47691">
    <property type="entry name" value="REGULATOR-RELATED"/>
    <property type="match status" value="1"/>
</dbReference>
<dbReference type="Gene3D" id="3.40.50.300">
    <property type="entry name" value="P-loop containing nucleotide triphosphate hydrolases"/>
    <property type="match status" value="1"/>
</dbReference>
<dbReference type="InterPro" id="IPR036537">
    <property type="entry name" value="Adaptor_Cbl_N_dom_sf"/>
</dbReference>
<accession>A0AAD7HWI5</accession>
<dbReference type="InterPro" id="IPR027417">
    <property type="entry name" value="P-loop_NTPase"/>
</dbReference>
<dbReference type="EMBL" id="JARKIB010000169">
    <property type="protein sequence ID" value="KAJ7728898.1"/>
    <property type="molecule type" value="Genomic_DNA"/>
</dbReference>
<dbReference type="Pfam" id="PF20703">
    <property type="entry name" value="nSTAND1"/>
    <property type="match status" value="1"/>
</dbReference>
<reference evidence="2" key="1">
    <citation type="submission" date="2023-03" db="EMBL/GenBank/DDBJ databases">
        <title>Massive genome expansion in bonnet fungi (Mycena s.s.) driven by repeated elements and novel gene families across ecological guilds.</title>
        <authorList>
            <consortium name="Lawrence Berkeley National Laboratory"/>
            <person name="Harder C.B."/>
            <person name="Miyauchi S."/>
            <person name="Viragh M."/>
            <person name="Kuo A."/>
            <person name="Thoen E."/>
            <person name="Andreopoulos B."/>
            <person name="Lu D."/>
            <person name="Skrede I."/>
            <person name="Drula E."/>
            <person name="Henrissat B."/>
            <person name="Morin E."/>
            <person name="Kohler A."/>
            <person name="Barry K."/>
            <person name="LaButti K."/>
            <person name="Morin E."/>
            <person name="Salamov A."/>
            <person name="Lipzen A."/>
            <person name="Mereny Z."/>
            <person name="Hegedus B."/>
            <person name="Baldrian P."/>
            <person name="Stursova M."/>
            <person name="Weitz H."/>
            <person name="Taylor A."/>
            <person name="Grigoriev I.V."/>
            <person name="Nagy L.G."/>
            <person name="Martin F."/>
            <person name="Kauserud H."/>
        </authorList>
    </citation>
    <scope>NUCLEOTIDE SEQUENCE</scope>
    <source>
        <strain evidence="2">CBHHK182m</strain>
    </source>
</reference>
<name>A0AAD7HWI5_9AGAR</name>
<dbReference type="InterPro" id="IPR059179">
    <property type="entry name" value="MLKL-like_MCAfunc"/>
</dbReference>
<proteinExistence type="predicted"/>
<keyword evidence="3" id="KW-1185">Reference proteome</keyword>
<dbReference type="SUPFAM" id="SSF52540">
    <property type="entry name" value="P-loop containing nucleoside triphosphate hydrolases"/>
    <property type="match status" value="1"/>
</dbReference>
<dbReference type="AlphaFoldDB" id="A0AAD7HWI5"/>
<dbReference type="SUPFAM" id="SSF48452">
    <property type="entry name" value="TPR-like"/>
    <property type="match status" value="2"/>
</dbReference>
<evidence type="ECO:0000313" key="3">
    <source>
        <dbReference type="Proteomes" id="UP001215598"/>
    </source>
</evidence>
<protein>
    <recommendedName>
        <fullName evidence="1">Novel STAND NTPase 1 domain-containing protein</fullName>
    </recommendedName>
</protein>
<dbReference type="Proteomes" id="UP001215598">
    <property type="component" value="Unassembled WGS sequence"/>
</dbReference>
<dbReference type="InterPro" id="IPR011990">
    <property type="entry name" value="TPR-like_helical_dom_sf"/>
</dbReference>
<evidence type="ECO:0000313" key="2">
    <source>
        <dbReference type="EMBL" id="KAJ7728898.1"/>
    </source>
</evidence>
<comment type="caution">
    <text evidence="2">The sequence shown here is derived from an EMBL/GenBank/DDBJ whole genome shotgun (WGS) entry which is preliminary data.</text>
</comment>
<organism evidence="2 3">
    <name type="scientific">Mycena metata</name>
    <dbReference type="NCBI Taxonomy" id="1033252"/>
    <lineage>
        <taxon>Eukaryota</taxon>
        <taxon>Fungi</taxon>
        <taxon>Dikarya</taxon>
        <taxon>Basidiomycota</taxon>
        <taxon>Agaricomycotina</taxon>
        <taxon>Agaricomycetes</taxon>
        <taxon>Agaricomycetidae</taxon>
        <taxon>Agaricales</taxon>
        <taxon>Marasmiineae</taxon>
        <taxon>Mycenaceae</taxon>
        <taxon>Mycena</taxon>
    </lineage>
</organism>
<sequence>MPRATPKVANGIRILQHTTAAVRLLLNVSDNNSNNPYLKAVAGITLMVLETVQTVKSNKSQCFLLLEQIHVIISAIINLCGDNRVLAPTTLRDVSQFLDTLQKVHSFVRSQVDLGLFQRVLRHSETMALLEECNAGLNYTINIFGIQTSLSTNAEISDLRKIEDTRHEEVLHLLEQANSTRSTFSNFYQGSSSSSLFLLPSSPQIYHGRDSELEELQRLLIGGEPYRAAILGPGGIGKSSLALALLHHPNVVSHFGSQRYFISLESSTSASDMFSAIAAFFNIEETPKLSRAIVRYLFDLAQPSVLVLDNLEDCWEAPTSRSEIEDFLSLLSEIPDLQLMVTMRGAERPAKVKWTRPFLPPLDRLNDAAAKQTFLDISDEDESDDLTALLTLTDNLPLAITLMANLTSFEGAQSVLKRWEGETTSLLSEGFAKQANLEKSIAVSLSSPRMLSDRHAQKLLSLMSLLPDGMSEEALQQMNLPFSTYIAGSKSTLLRCSLIYVGPDGRLRTLAPIRQYVREKFPPDVDLFDGLLSYLYELASLFRVPMDLPNRELIQRLSYEFANVRAVAAYVLSRSLRLEDTVRCIIDLMHFNASAKSGPFELSQSVEEAVERVGDPVLKGDYLLAQARVSIGRPPCLPLVSDALRCFEEKDDVFGQVRALYTFASHLSLMGQFQNAIEKATRGARLAQQSNNLAMQALCMTASSKAYRSKGDLRAALAHGSEARRISQVSGNLTAEVWVSQQYASCCVMVGDYTAAGNLCAAITSILSALGLANTDVHAYRNLLNVSAEISNRRTEYEAALALRLQIYQSRRTFDDLPKTWDLLNIALIEIELGDLVSAEQRVQAARHAVSPTVWKQAGIDIFAEVVEGNINFHKGPGYYSKAREGLRRVVTNADWIDLAMPAMETLGDLAFKTSDMRTATRYSVLLLVSAYKADDLAAKHQALRRIGDIYLSRADTETALILFQIAVEGFRLMGVHRGIADCLIRMGDIWQERGDQAKAKATWTEARPLFEKSSQKADIIRCDQRFA</sequence>